<feature type="region of interest" description="Disordered" evidence="2">
    <location>
        <begin position="979"/>
        <end position="1102"/>
    </location>
</feature>
<dbReference type="InterPro" id="IPR000219">
    <property type="entry name" value="DH_dom"/>
</dbReference>
<dbReference type="PANTHER" id="PTHR13944:SF21">
    <property type="entry name" value="CYSTS, ISOFORM C"/>
    <property type="match status" value="1"/>
</dbReference>
<evidence type="ECO:0000256" key="1">
    <source>
        <dbReference type="ARBA" id="ARBA00022771"/>
    </source>
</evidence>
<dbReference type="InterPro" id="IPR035899">
    <property type="entry name" value="DBL_dom_sf"/>
</dbReference>
<gene>
    <name evidence="4" type="ORF">OKIOD_LOCUS16316</name>
</gene>
<dbReference type="SMART" id="SM00325">
    <property type="entry name" value="RhoGEF"/>
    <property type="match status" value="1"/>
</dbReference>
<dbReference type="EMBL" id="OU015567">
    <property type="protein sequence ID" value="CAG5113441.1"/>
    <property type="molecule type" value="Genomic_DNA"/>
</dbReference>
<dbReference type="PANTHER" id="PTHR13944">
    <property type="entry name" value="AGAP007712-PA"/>
    <property type="match status" value="1"/>
</dbReference>
<keyword evidence="1" id="KW-0863">Zinc-finger</keyword>
<sequence length="1102" mass="128199">MPGAELCLNVPNRHDQYPRDLADSRQYDQLYQILEDEDAIEKYKTEPLATHELHEGACLRYTEHGTVNIDIDVSDPATKKGLGSNVKSFKNALLSTEDQFGYEGSFCGHNERLVDDSDSFNGHPSSGDMRFLNVENFPDRRTSQITLHLSDSRPNSADDLISATAAVAEVATVKMRHRHSSDDFDVMPDVKRRSIIAQHLSDTLNSGERRHSWHESEQNLLDLVESKTGEKLLRSRSYEHIDEPELSGDEMNDSAHRPIEATPEEIIQIETVLAQNRRKLSSQDDRRRAIVIKDHHQKGTHPHHSHHQINHEPEFVKEKRLMDERKHELPQKLVSTKGTKKSFSKESFLSLFPGRTEKRGRKGSSPRKMPSIQSDTDTDSENKKYSSLERHESNSSADDRGLIRGDSLKDAQNIESDCESSGNSDFEQDMELIAREEPENWGKFVIEQGHSPELGDASNPEKERKRQENIYEFIKTEKKYSQALIVMRKMYTRGMRKELGYSPDKCNQFFPQLKELSAISHEFIRIMSKRQSESPKVANIGDVLYDFWNSDWGERKAKAYGELCKHQKESLKFYHTELKNNKKFAAVIQKYKNHPLAKRYEVPDITQLATQRVTKYPIMIKEMLKNTVDKKEHHNLTKALDLIQKIIFSVDGDVQKYERKMELNEIVSNIDPSSFTYHGEKKFKRKNLTQYDRELVEAFEVQIKIRDKLTDGSLLIMEDIITFLTGKGNYTTFVNGVPVLTLRSVDTKEVRSRDPSSFCLYEQSDSQDQKRFSPEWEIRASSPEKATRIQESIERAQRLHPKYTPEQRAKKETAYRQMSQKAANIISRIDHNDALLRDKLETRRKLQRELCEIECPSEAYLFDNSDENRKVVDLGKLIEDQNKLVHDFIKNHPRDDETLAKFKAHFKSNYASLMDCYVDSKQREELKEQELERFKHLASFRRSEGVDESEDKKSMAKKAQALRELEREKQKYEELQKKLEKEKLDINHEHSRIRKQREQLDEERKDLNNEKEAYQRQLEVLRHAQKSSQTSVSSVDAPRLKSRVSSEGFPDKRRTNNERTQSRERRSMDPVPKRQPKADNIPPQGQPFKPPLEKKGSFIKIS</sequence>
<evidence type="ECO:0000259" key="3">
    <source>
        <dbReference type="PROSITE" id="PS50010"/>
    </source>
</evidence>
<dbReference type="PROSITE" id="PS50010">
    <property type="entry name" value="DH_2"/>
    <property type="match status" value="1"/>
</dbReference>
<keyword evidence="1" id="KW-0862">Zinc</keyword>
<protein>
    <submittedName>
        <fullName evidence="4">Oidioi.mRNA.OKI2018_I69.chr2.g7551.t1.cds</fullName>
    </submittedName>
</protein>
<evidence type="ECO:0000256" key="2">
    <source>
        <dbReference type="SAM" id="MobiDB-lite"/>
    </source>
</evidence>
<dbReference type="InterPro" id="IPR051632">
    <property type="entry name" value="Rho_GEF"/>
</dbReference>
<evidence type="ECO:0000313" key="5">
    <source>
        <dbReference type="Proteomes" id="UP001158576"/>
    </source>
</evidence>
<keyword evidence="5" id="KW-1185">Reference proteome</keyword>
<feature type="compositionally biased region" description="Basic and acidic residues" evidence="2">
    <location>
        <begin position="380"/>
        <end position="403"/>
    </location>
</feature>
<feature type="compositionally biased region" description="Basic and acidic residues" evidence="2">
    <location>
        <begin position="234"/>
        <end position="243"/>
    </location>
</feature>
<feature type="compositionally biased region" description="Basic and acidic residues" evidence="2">
    <location>
        <begin position="979"/>
        <end position="1022"/>
    </location>
</feature>
<reference evidence="4 5" key="1">
    <citation type="submission" date="2021-04" db="EMBL/GenBank/DDBJ databases">
        <authorList>
            <person name="Bliznina A."/>
        </authorList>
    </citation>
    <scope>NUCLEOTIDE SEQUENCE [LARGE SCALE GENOMIC DNA]</scope>
</reference>
<dbReference type="SUPFAM" id="SSF48065">
    <property type="entry name" value="DBL homology domain (DH-domain)"/>
    <property type="match status" value="1"/>
</dbReference>
<feature type="domain" description="DH" evidence="3">
    <location>
        <begin position="465"/>
        <end position="653"/>
    </location>
</feature>
<feature type="region of interest" description="Disordered" evidence="2">
    <location>
        <begin position="234"/>
        <end position="263"/>
    </location>
</feature>
<dbReference type="Pfam" id="PF00621">
    <property type="entry name" value="RhoGEF"/>
    <property type="match status" value="1"/>
</dbReference>
<accession>A0ABN7TFF6</accession>
<keyword evidence="1" id="KW-0479">Metal-binding</keyword>
<name>A0ABN7TFF6_OIKDI</name>
<feature type="region of interest" description="Disordered" evidence="2">
    <location>
        <begin position="942"/>
        <end position="963"/>
    </location>
</feature>
<organism evidence="4 5">
    <name type="scientific">Oikopleura dioica</name>
    <name type="common">Tunicate</name>
    <dbReference type="NCBI Taxonomy" id="34765"/>
    <lineage>
        <taxon>Eukaryota</taxon>
        <taxon>Metazoa</taxon>
        <taxon>Chordata</taxon>
        <taxon>Tunicata</taxon>
        <taxon>Appendicularia</taxon>
        <taxon>Copelata</taxon>
        <taxon>Oikopleuridae</taxon>
        <taxon>Oikopleura</taxon>
    </lineage>
</organism>
<evidence type="ECO:0000313" key="4">
    <source>
        <dbReference type="EMBL" id="CAG5113441.1"/>
    </source>
</evidence>
<feature type="compositionally biased region" description="Basic and acidic residues" evidence="2">
    <location>
        <begin position="1049"/>
        <end position="1072"/>
    </location>
</feature>
<dbReference type="InterPro" id="IPR011993">
    <property type="entry name" value="PH-like_dom_sf"/>
</dbReference>
<feature type="compositionally biased region" description="Basic and acidic residues" evidence="2">
    <location>
        <begin position="942"/>
        <end position="954"/>
    </location>
</feature>
<dbReference type="Proteomes" id="UP001158576">
    <property type="component" value="Chromosome 2"/>
</dbReference>
<proteinExistence type="predicted"/>
<feature type="region of interest" description="Disordered" evidence="2">
    <location>
        <begin position="327"/>
        <end position="403"/>
    </location>
</feature>
<dbReference type="Gene3D" id="2.30.29.30">
    <property type="entry name" value="Pleckstrin-homology domain (PH domain)/Phosphotyrosine-binding domain (PTB)"/>
    <property type="match status" value="1"/>
</dbReference>
<dbReference type="Gene3D" id="1.20.900.10">
    <property type="entry name" value="Dbl homology (DH) domain"/>
    <property type="match status" value="1"/>
</dbReference>